<organism evidence="2 3">
    <name type="scientific">Vicia faba</name>
    <name type="common">Broad bean</name>
    <name type="synonym">Faba vulgaris</name>
    <dbReference type="NCBI Taxonomy" id="3906"/>
    <lineage>
        <taxon>Eukaryota</taxon>
        <taxon>Viridiplantae</taxon>
        <taxon>Streptophyta</taxon>
        <taxon>Embryophyta</taxon>
        <taxon>Tracheophyta</taxon>
        <taxon>Spermatophyta</taxon>
        <taxon>Magnoliopsida</taxon>
        <taxon>eudicotyledons</taxon>
        <taxon>Gunneridae</taxon>
        <taxon>Pentapetalae</taxon>
        <taxon>rosids</taxon>
        <taxon>fabids</taxon>
        <taxon>Fabales</taxon>
        <taxon>Fabaceae</taxon>
        <taxon>Papilionoideae</taxon>
        <taxon>50 kb inversion clade</taxon>
        <taxon>NPAAA clade</taxon>
        <taxon>Hologalegina</taxon>
        <taxon>IRL clade</taxon>
        <taxon>Fabeae</taxon>
        <taxon>Vicia</taxon>
    </lineage>
</organism>
<keyword evidence="1" id="KW-1133">Transmembrane helix</keyword>
<reference evidence="2 3" key="1">
    <citation type="submission" date="2023-01" db="EMBL/GenBank/DDBJ databases">
        <authorList>
            <person name="Kreplak J."/>
        </authorList>
    </citation>
    <scope>NUCLEOTIDE SEQUENCE [LARGE SCALE GENOMIC DNA]</scope>
</reference>
<dbReference type="PANTHER" id="PTHR33740:SF1">
    <property type="entry name" value="SLH DOMAIN PROTEIN"/>
    <property type="match status" value="1"/>
</dbReference>
<gene>
    <name evidence="2" type="ORF">VFH_I204120</name>
</gene>
<sequence>MRKEYFIYSTKAYIGWIAPIVSLSGSVVTAFDDINVDDPDFQSIQVLAEAGMVPSKLSWKNSSNGYGSDCKEDINFFPDRFISRQDLMEWRTQVEYGFFSGIIDQISIEKAGYMDVKEITSAGVYLDMLAGDSSILRKVFGQSKRFQPSKPSTKAQAAVALTSGRMKEAISAEMSRLEAEISARQDVAKEIRSELLSRGDIQKFWDAKLSEEKNHGSDIERLYLEAVNNLVEEKFNQEKINVDFLKEQAAMDCQKQMMLSLKKEVDEISDKLASERVIYVDEKQTVQKLLRDLEFKHEEILDTKSTLEAEKEALQMLRSWVEDEARRSQARAAILSEHQRLQQLEHACVDFKSFINYVKDTWLTPYSHRLVEAWINQVLHLGNTTTNRVEFAHWKLKEMLENNLGGMCKCW</sequence>
<evidence type="ECO:0000313" key="3">
    <source>
        <dbReference type="Proteomes" id="UP001157006"/>
    </source>
</evidence>
<evidence type="ECO:0008006" key="4">
    <source>
        <dbReference type="Google" id="ProtNLM"/>
    </source>
</evidence>
<feature type="transmembrane region" description="Helical" evidence="1">
    <location>
        <begin position="12"/>
        <end position="31"/>
    </location>
</feature>
<dbReference type="AlphaFoldDB" id="A0AAV0ZAH2"/>
<accession>A0AAV0ZAH2</accession>
<keyword evidence="3" id="KW-1185">Reference proteome</keyword>
<dbReference type="PANTHER" id="PTHR33740">
    <property type="entry name" value="GPI-ANCHORED ADHESIN-LIKE PROTEIN"/>
    <property type="match status" value="1"/>
</dbReference>
<keyword evidence="1" id="KW-0472">Membrane</keyword>
<dbReference type="EMBL" id="OX451735">
    <property type="protein sequence ID" value="CAI8595705.1"/>
    <property type="molecule type" value="Genomic_DNA"/>
</dbReference>
<evidence type="ECO:0000313" key="2">
    <source>
        <dbReference type="EMBL" id="CAI8595705.1"/>
    </source>
</evidence>
<evidence type="ECO:0000256" key="1">
    <source>
        <dbReference type="SAM" id="Phobius"/>
    </source>
</evidence>
<name>A0AAV0ZAH2_VICFA</name>
<dbReference type="Proteomes" id="UP001157006">
    <property type="component" value="Chromosome 1S"/>
</dbReference>
<protein>
    <recommendedName>
        <fullName evidence="4">SLH domain-containing protein</fullName>
    </recommendedName>
</protein>
<keyword evidence="1" id="KW-0812">Transmembrane</keyword>
<proteinExistence type="predicted"/>